<dbReference type="Pfam" id="PF13915">
    <property type="entry name" value="DUF4210"/>
    <property type="match status" value="1"/>
</dbReference>
<dbReference type="PANTHER" id="PTHR13199:SF11">
    <property type="entry name" value="PROTEIN ATOSSA"/>
    <property type="match status" value="1"/>
</dbReference>
<dbReference type="AlphaFoldDB" id="A0A1L9RK47"/>
<dbReference type="VEuPathDB" id="FungiDB:ASPWEDRAFT_27882"/>
<sequence>MPIFQDPDRQRFYDLWSDDHTEPERGDCTSSWADHHDGNWGGFNDPKRDVGAPVDRRSPDLQLPRLHTGDRTELIQYIKSADTSTWGEDPLSGNTYPPHVSDEHLRIEGVSAQGEMPIDEYRPSGTQEELGSPAEIQRPRSALHSGDFREGTSQLHGQEPSQPSPAEPSAGPHLPQLGSSPTTPWYSPSAFQSPLRKPQLSTQSRAPWAATGGRSRAPSLGSFSSSYVLKAPTSPLVHQANNTDLDFSPRADIGNLSDSMEKANRRRTLPPESFRYLQPSFSGVNSFHGTNPFDERADPFSCQAHHPQRNPSSTYSLQLASSVHTPALRFRRPSLASESSPKCHAPMVGSYEECILRGRMSMNPSKPLDFTAQIGVLGKGKCKANLKCPPHVSIPFPAVFYSYPTSGRGRSISDDNPSPYVGLIDLDGSLPKDDPSINRRRKLHHDPVNVHDDAVTDNTAPSRHNESEMLRRREKRNRRAESPKCPPGGCYRIPQQGQLQIIIKNPNKTAVKLFLVPYDLSDMEPGTKTFIRQRSYSAGPIIDMPLTARKNFGTDRPEASLNASEDPKDKPILRYLIHLNICSPSRGRFYLHSSIRVVFANRVPDGKEKLRNEIQHPDPRYTPYKPTREANVSHMGQKMVADKTFRRNVGQGLMQEFISPDYERSREHFSTVQEKSFAVPPMGGDRSVAVHPEGKAYFTQRVPHSFQPNQTLKQGPWGDSELYKSTNTASVKNDVDETEMYNKLRKGDIGYGGSPFGSFAGSEPGESLLAKRLRGLDVQRHDSACSR</sequence>
<gene>
    <name evidence="3" type="ORF">ASPWEDRAFT_27882</name>
</gene>
<protein>
    <recommendedName>
        <fullName evidence="2">Atos-like conserved domain-containing protein</fullName>
    </recommendedName>
</protein>
<reference evidence="4" key="1">
    <citation type="journal article" date="2017" name="Genome Biol.">
        <title>Comparative genomics reveals high biological diversity and specific adaptations in the industrially and medically important fungal genus Aspergillus.</title>
        <authorList>
            <person name="de Vries R.P."/>
            <person name="Riley R."/>
            <person name="Wiebenga A."/>
            <person name="Aguilar-Osorio G."/>
            <person name="Amillis S."/>
            <person name="Uchima C.A."/>
            <person name="Anderluh G."/>
            <person name="Asadollahi M."/>
            <person name="Askin M."/>
            <person name="Barry K."/>
            <person name="Battaglia E."/>
            <person name="Bayram O."/>
            <person name="Benocci T."/>
            <person name="Braus-Stromeyer S.A."/>
            <person name="Caldana C."/>
            <person name="Canovas D."/>
            <person name="Cerqueira G.C."/>
            <person name="Chen F."/>
            <person name="Chen W."/>
            <person name="Choi C."/>
            <person name="Clum A."/>
            <person name="Dos Santos R.A."/>
            <person name="Damasio A.R."/>
            <person name="Diallinas G."/>
            <person name="Emri T."/>
            <person name="Fekete E."/>
            <person name="Flipphi M."/>
            <person name="Freyberg S."/>
            <person name="Gallo A."/>
            <person name="Gournas C."/>
            <person name="Habgood R."/>
            <person name="Hainaut M."/>
            <person name="Harispe M.L."/>
            <person name="Henrissat B."/>
            <person name="Hilden K.S."/>
            <person name="Hope R."/>
            <person name="Hossain A."/>
            <person name="Karabika E."/>
            <person name="Karaffa L."/>
            <person name="Karanyi Z."/>
            <person name="Krasevec N."/>
            <person name="Kuo A."/>
            <person name="Kusch H."/>
            <person name="LaButti K."/>
            <person name="Lagendijk E.L."/>
            <person name="Lapidus A."/>
            <person name="Levasseur A."/>
            <person name="Lindquist E."/>
            <person name="Lipzen A."/>
            <person name="Logrieco A.F."/>
            <person name="MacCabe A."/>
            <person name="Maekelae M.R."/>
            <person name="Malavazi I."/>
            <person name="Melin P."/>
            <person name="Meyer V."/>
            <person name="Mielnichuk N."/>
            <person name="Miskei M."/>
            <person name="Molnar A.P."/>
            <person name="Mule G."/>
            <person name="Ngan C.Y."/>
            <person name="Orejas M."/>
            <person name="Orosz E."/>
            <person name="Ouedraogo J.P."/>
            <person name="Overkamp K.M."/>
            <person name="Park H.-S."/>
            <person name="Perrone G."/>
            <person name="Piumi F."/>
            <person name="Punt P.J."/>
            <person name="Ram A.F."/>
            <person name="Ramon A."/>
            <person name="Rauscher S."/>
            <person name="Record E."/>
            <person name="Riano-Pachon D.M."/>
            <person name="Robert V."/>
            <person name="Roehrig J."/>
            <person name="Ruller R."/>
            <person name="Salamov A."/>
            <person name="Salih N.S."/>
            <person name="Samson R.A."/>
            <person name="Sandor E."/>
            <person name="Sanguinetti M."/>
            <person name="Schuetze T."/>
            <person name="Sepcic K."/>
            <person name="Shelest E."/>
            <person name="Sherlock G."/>
            <person name="Sophianopoulou V."/>
            <person name="Squina F.M."/>
            <person name="Sun H."/>
            <person name="Susca A."/>
            <person name="Todd R.B."/>
            <person name="Tsang A."/>
            <person name="Unkles S.E."/>
            <person name="van de Wiele N."/>
            <person name="van Rossen-Uffink D."/>
            <person name="Oliveira J.V."/>
            <person name="Vesth T.C."/>
            <person name="Visser J."/>
            <person name="Yu J.-H."/>
            <person name="Zhou M."/>
            <person name="Andersen M.R."/>
            <person name="Archer D.B."/>
            <person name="Baker S.E."/>
            <person name="Benoit I."/>
            <person name="Brakhage A.A."/>
            <person name="Braus G.H."/>
            <person name="Fischer R."/>
            <person name="Frisvad J.C."/>
            <person name="Goldman G.H."/>
            <person name="Houbraken J."/>
            <person name="Oakley B."/>
            <person name="Pocsi I."/>
            <person name="Scazzocchio C."/>
            <person name="Seiboth B."/>
            <person name="vanKuyk P.A."/>
            <person name="Wortman J."/>
            <person name="Dyer P.S."/>
            <person name="Grigoriev I.V."/>
        </authorList>
    </citation>
    <scope>NUCLEOTIDE SEQUENCE [LARGE SCALE GENOMIC DNA]</scope>
    <source>
        <strain evidence="4">DTO 134E9</strain>
    </source>
</reference>
<dbReference type="RefSeq" id="XP_040688894.1">
    <property type="nucleotide sequence ID" value="XM_040833059.1"/>
</dbReference>
<dbReference type="EMBL" id="KV878212">
    <property type="protein sequence ID" value="OJJ35218.1"/>
    <property type="molecule type" value="Genomic_DNA"/>
</dbReference>
<organism evidence="3 4">
    <name type="scientific">Aspergillus wentii DTO 134E9</name>
    <dbReference type="NCBI Taxonomy" id="1073089"/>
    <lineage>
        <taxon>Eukaryota</taxon>
        <taxon>Fungi</taxon>
        <taxon>Dikarya</taxon>
        <taxon>Ascomycota</taxon>
        <taxon>Pezizomycotina</taxon>
        <taxon>Eurotiomycetes</taxon>
        <taxon>Eurotiomycetidae</taxon>
        <taxon>Eurotiales</taxon>
        <taxon>Aspergillaceae</taxon>
        <taxon>Aspergillus</taxon>
        <taxon>Aspergillus subgen. Cremei</taxon>
    </lineage>
</organism>
<feature type="region of interest" description="Disordered" evidence="1">
    <location>
        <begin position="113"/>
        <end position="221"/>
    </location>
</feature>
<dbReference type="InterPro" id="IPR033473">
    <property type="entry name" value="Atos-like_C"/>
</dbReference>
<name>A0A1L9RK47_ASPWE</name>
<evidence type="ECO:0000259" key="2">
    <source>
        <dbReference type="SMART" id="SM01177"/>
    </source>
</evidence>
<accession>A0A1L9RK47</accession>
<proteinExistence type="predicted"/>
<feature type="domain" description="Atos-like conserved" evidence="2">
    <location>
        <begin position="347"/>
        <end position="421"/>
    </location>
</feature>
<feature type="region of interest" description="Disordered" evidence="1">
    <location>
        <begin position="426"/>
        <end position="490"/>
    </location>
</feature>
<feature type="region of interest" description="Disordered" evidence="1">
    <location>
        <begin position="17"/>
        <end position="64"/>
    </location>
</feature>
<feature type="compositionally biased region" description="Basic and acidic residues" evidence="1">
    <location>
        <begin position="445"/>
        <end position="454"/>
    </location>
</feature>
<dbReference type="GeneID" id="63748907"/>
<feature type="compositionally biased region" description="Polar residues" evidence="1">
    <location>
        <begin position="177"/>
        <end position="192"/>
    </location>
</feature>
<dbReference type="Pfam" id="PF13889">
    <property type="entry name" value="Chromosome_seg"/>
    <property type="match status" value="1"/>
</dbReference>
<feature type="compositionally biased region" description="Basic and acidic residues" evidence="1">
    <location>
        <begin position="45"/>
        <end position="59"/>
    </location>
</feature>
<dbReference type="InterPro" id="IPR025261">
    <property type="entry name" value="Atos-like_cons_dom"/>
</dbReference>
<evidence type="ECO:0000313" key="4">
    <source>
        <dbReference type="Proteomes" id="UP000184383"/>
    </source>
</evidence>
<dbReference type="PANTHER" id="PTHR13199">
    <property type="entry name" value="GH03947P"/>
    <property type="match status" value="1"/>
</dbReference>
<dbReference type="OrthoDB" id="8625101at2759"/>
<dbReference type="Proteomes" id="UP000184383">
    <property type="component" value="Unassembled WGS sequence"/>
</dbReference>
<keyword evidence="4" id="KW-1185">Reference proteome</keyword>
<dbReference type="SMART" id="SM01177">
    <property type="entry name" value="DUF4210"/>
    <property type="match status" value="1"/>
</dbReference>
<dbReference type="InterPro" id="IPR051506">
    <property type="entry name" value="ATOS_Transcription_Regulators"/>
</dbReference>
<feature type="compositionally biased region" description="Basic and acidic residues" evidence="1">
    <location>
        <begin position="17"/>
        <end position="38"/>
    </location>
</feature>
<feature type="region of interest" description="Disordered" evidence="1">
    <location>
        <begin position="238"/>
        <end position="271"/>
    </location>
</feature>
<evidence type="ECO:0000256" key="1">
    <source>
        <dbReference type="SAM" id="MobiDB-lite"/>
    </source>
</evidence>
<evidence type="ECO:0000313" key="3">
    <source>
        <dbReference type="EMBL" id="OJJ35218.1"/>
    </source>
</evidence>